<evidence type="ECO:0000259" key="6">
    <source>
        <dbReference type="PROSITE" id="PS50016"/>
    </source>
</evidence>
<keyword evidence="1" id="KW-0479">Metal-binding</keyword>
<dbReference type="PANTHER" id="PTHR46201">
    <property type="entry name" value="PHD FINGER PROTEIN MALE MEIOCYTE DEATH 1-RELATED"/>
    <property type="match status" value="1"/>
</dbReference>
<dbReference type="InterPro" id="IPR011011">
    <property type="entry name" value="Znf_FYVE_PHD"/>
</dbReference>
<comment type="caution">
    <text evidence="7">The sequence shown here is derived from an EMBL/GenBank/DDBJ whole genome shotgun (WGS) entry which is preliminary data.</text>
</comment>
<evidence type="ECO:0000256" key="4">
    <source>
        <dbReference type="PROSITE-ProRule" id="PRU00146"/>
    </source>
</evidence>
<dbReference type="Pfam" id="PF00628">
    <property type="entry name" value="PHD"/>
    <property type="match status" value="2"/>
</dbReference>
<feature type="compositionally biased region" description="Basic and acidic residues" evidence="5">
    <location>
        <begin position="162"/>
        <end position="180"/>
    </location>
</feature>
<feature type="compositionally biased region" description="Basic residues" evidence="5">
    <location>
        <begin position="683"/>
        <end position="693"/>
    </location>
</feature>
<feature type="compositionally biased region" description="Basic and acidic residues" evidence="5">
    <location>
        <begin position="504"/>
        <end position="513"/>
    </location>
</feature>
<feature type="compositionally biased region" description="Basic and acidic residues" evidence="5">
    <location>
        <begin position="597"/>
        <end position="606"/>
    </location>
</feature>
<dbReference type="CDD" id="cd15556">
    <property type="entry name" value="PHD_MMD1_like"/>
    <property type="match status" value="1"/>
</dbReference>
<gene>
    <name evidence="7" type="ORF">GN958_ATG22392</name>
</gene>
<dbReference type="EMBL" id="JAACNO010003123">
    <property type="protein sequence ID" value="KAF4128472.1"/>
    <property type="molecule type" value="Genomic_DNA"/>
</dbReference>
<feature type="compositionally biased region" description="Acidic residues" evidence="5">
    <location>
        <begin position="224"/>
        <end position="236"/>
    </location>
</feature>
<dbReference type="InterPro" id="IPR013083">
    <property type="entry name" value="Znf_RING/FYVE/PHD"/>
</dbReference>
<dbReference type="CDD" id="cd15489">
    <property type="entry name" value="PHD_SF"/>
    <property type="match status" value="1"/>
</dbReference>
<dbReference type="InterPro" id="IPR058054">
    <property type="entry name" value="Znf_MS1-like"/>
</dbReference>
<accession>A0A8S9TLF0</accession>
<keyword evidence="2 4" id="KW-0863">Zinc-finger</keyword>
<dbReference type="PROSITE" id="PS50016">
    <property type="entry name" value="ZF_PHD_2"/>
    <property type="match status" value="1"/>
</dbReference>
<reference evidence="7" key="1">
    <citation type="submission" date="2020-03" db="EMBL/GenBank/DDBJ databases">
        <title>Hybrid Assembly of Korean Phytophthora infestans isolates.</title>
        <authorList>
            <person name="Prokchorchik M."/>
            <person name="Lee Y."/>
            <person name="Seo J."/>
            <person name="Cho J.-H."/>
            <person name="Park Y.-E."/>
            <person name="Jang D.-C."/>
            <person name="Im J.-S."/>
            <person name="Choi J.-G."/>
            <person name="Park H.-J."/>
            <person name="Lee G.-B."/>
            <person name="Lee Y.-G."/>
            <person name="Hong S.-Y."/>
            <person name="Cho K."/>
            <person name="Sohn K.H."/>
        </authorList>
    </citation>
    <scope>NUCLEOTIDE SEQUENCE</scope>
    <source>
        <strain evidence="7">KR_2_A2</strain>
    </source>
</reference>
<keyword evidence="3" id="KW-0862">Zinc</keyword>
<dbReference type="InterPro" id="IPR019787">
    <property type="entry name" value="Znf_PHD-finger"/>
</dbReference>
<evidence type="ECO:0000313" key="7">
    <source>
        <dbReference type="EMBL" id="KAF4128472.1"/>
    </source>
</evidence>
<dbReference type="SMART" id="SM00249">
    <property type="entry name" value="PHD"/>
    <property type="match status" value="2"/>
</dbReference>
<name>A0A8S9TLF0_PHYIN</name>
<dbReference type="Proteomes" id="UP000704712">
    <property type="component" value="Unassembled WGS sequence"/>
</dbReference>
<evidence type="ECO:0000313" key="8">
    <source>
        <dbReference type="Proteomes" id="UP000704712"/>
    </source>
</evidence>
<evidence type="ECO:0000256" key="1">
    <source>
        <dbReference type="ARBA" id="ARBA00022723"/>
    </source>
</evidence>
<dbReference type="PANTHER" id="PTHR46201:SF9">
    <property type="entry name" value="PHD FINGER PROTEIN MALE MEIOCYTE DEATH 1"/>
    <property type="match status" value="1"/>
</dbReference>
<feature type="compositionally biased region" description="Low complexity" evidence="5">
    <location>
        <begin position="654"/>
        <end position="666"/>
    </location>
</feature>
<dbReference type="GO" id="GO:0008270">
    <property type="term" value="F:zinc ion binding"/>
    <property type="evidence" value="ECO:0007669"/>
    <property type="project" value="UniProtKB-KW"/>
</dbReference>
<feature type="compositionally biased region" description="Basic and acidic residues" evidence="5">
    <location>
        <begin position="102"/>
        <end position="114"/>
    </location>
</feature>
<organism evidence="7 8">
    <name type="scientific">Phytophthora infestans</name>
    <name type="common">Potato late blight agent</name>
    <name type="synonym">Botrytis infestans</name>
    <dbReference type="NCBI Taxonomy" id="4787"/>
    <lineage>
        <taxon>Eukaryota</taxon>
        <taxon>Sar</taxon>
        <taxon>Stramenopiles</taxon>
        <taxon>Oomycota</taxon>
        <taxon>Peronosporomycetes</taxon>
        <taxon>Peronosporales</taxon>
        <taxon>Peronosporaceae</taxon>
        <taxon>Phytophthora</taxon>
    </lineage>
</organism>
<dbReference type="InterPro" id="IPR001965">
    <property type="entry name" value="Znf_PHD"/>
</dbReference>
<dbReference type="AlphaFoldDB" id="A0A8S9TLF0"/>
<feature type="domain" description="PHD-type" evidence="6">
    <location>
        <begin position="378"/>
        <end position="441"/>
    </location>
</feature>
<dbReference type="SUPFAM" id="SSF57903">
    <property type="entry name" value="FYVE/PHD zinc finger"/>
    <property type="match status" value="2"/>
</dbReference>
<feature type="compositionally biased region" description="Low complexity" evidence="5">
    <location>
        <begin position="115"/>
        <end position="145"/>
    </location>
</feature>
<proteinExistence type="predicted"/>
<feature type="region of interest" description="Disordered" evidence="5">
    <location>
        <begin position="99"/>
        <end position="249"/>
    </location>
</feature>
<feature type="compositionally biased region" description="Polar residues" evidence="5">
    <location>
        <begin position="310"/>
        <end position="325"/>
    </location>
</feature>
<feature type="compositionally biased region" description="Basic and acidic residues" evidence="5">
    <location>
        <begin position="464"/>
        <end position="474"/>
    </location>
</feature>
<evidence type="ECO:0000256" key="5">
    <source>
        <dbReference type="SAM" id="MobiDB-lite"/>
    </source>
</evidence>
<feature type="compositionally biased region" description="Basic residues" evidence="5">
    <location>
        <begin position="291"/>
        <end position="306"/>
    </location>
</feature>
<feature type="region of interest" description="Disordered" evidence="5">
    <location>
        <begin position="441"/>
        <end position="693"/>
    </location>
</feature>
<dbReference type="Gene3D" id="3.30.40.10">
    <property type="entry name" value="Zinc/RING finger domain, C3HC4 (zinc finger)"/>
    <property type="match status" value="2"/>
</dbReference>
<sequence length="693" mass="75968">MPIALLTQAKCSESPRNRLSRVAASVGRSKMLSAPLMLFRSGDASLTSDLRVLVARSKAPKGDWLGQFFTGMGTHLAALREAKSRSLKARCSYYVQSNRQNEATERRGGDDERLSSSPCPSSSSSSDSSSSPSSGSSSSDSSDSSSDNEEEALPPSANGGGDKGENDKGGDDDQKKKKDNVDEDGNNSDSSSDSSADESDQEKDDGVMIDTDDEKDKAHNLIDPTDEDLSDSDGSSDLENSYPQLPSAPVDTLIAFRQRAAQKELQMSEKLKKEVIADARQRHQERQQALRSKKKKKSPQSKRRHSKQSDSIFNGSNHTNGSTGTADAMEDEWMVDCSCGLKEKNYDDGTSMIQCDSCSHWVHAKCADKQPEAVAQEKFLCFRCGWMFDCVCDIRRQLNHDDGQRMVECESCETWQHTKCVGIPMTEEPADDYRCPRCVKKARRRKSGSKSSGSRDRQRKRSHREQSRNHRKNSDLSPPVAIDVRSAARSLDALTMPTRSHSSRRGEHKESPKMKRKASLAQSPSPPPVPAVSPPSTPPPPPSSPPPPSARSARDRSHSRVKRRSERERDRASTSSSPSHRKRGRSMGDSPSSLKKPHSETSDKGQHPAIPTTVTPSPRGKGLMLRGYSPASARTDAPSLRSADVRPPLPLTPPSGGSNSSHNNHSQVGRKRKGSSARDRLAKKLKIRKNSLR</sequence>
<protein>
    <submittedName>
        <fullName evidence="7">PHD finger domain-containing protein</fullName>
    </submittedName>
</protein>
<evidence type="ECO:0000256" key="3">
    <source>
        <dbReference type="ARBA" id="ARBA00022833"/>
    </source>
</evidence>
<feature type="compositionally biased region" description="Pro residues" evidence="5">
    <location>
        <begin position="524"/>
        <end position="549"/>
    </location>
</feature>
<feature type="region of interest" description="Disordered" evidence="5">
    <location>
        <begin position="281"/>
        <end position="327"/>
    </location>
</feature>
<evidence type="ECO:0000256" key="2">
    <source>
        <dbReference type="ARBA" id="ARBA00022771"/>
    </source>
</evidence>